<evidence type="ECO:0000256" key="1">
    <source>
        <dbReference type="SAM" id="MobiDB-lite"/>
    </source>
</evidence>
<feature type="signal peptide" evidence="2">
    <location>
        <begin position="1"/>
        <end position="31"/>
    </location>
</feature>
<keyword evidence="2" id="KW-0732">Signal</keyword>
<dbReference type="Pfam" id="PF10783">
    <property type="entry name" value="DUF2599"/>
    <property type="match status" value="1"/>
</dbReference>
<evidence type="ECO:0000256" key="2">
    <source>
        <dbReference type="SAM" id="SignalP"/>
    </source>
</evidence>
<dbReference type="AlphaFoldDB" id="A0AAV5P6H4"/>
<feature type="chain" id="PRO_5043439484" description="DUF2599 domain-containing protein" evidence="2">
    <location>
        <begin position="32"/>
        <end position="362"/>
    </location>
</feature>
<dbReference type="EMBL" id="BSTG01000001">
    <property type="protein sequence ID" value="GLY55879.1"/>
    <property type="molecule type" value="Genomic_DNA"/>
</dbReference>
<proteinExistence type="predicted"/>
<name>A0AAV5P6H4_CELCE</name>
<evidence type="ECO:0000313" key="3">
    <source>
        <dbReference type="EMBL" id="GLY55879.1"/>
    </source>
</evidence>
<protein>
    <recommendedName>
        <fullName evidence="5">DUF2599 domain-containing protein</fullName>
    </recommendedName>
</protein>
<sequence>MTRPRRVAGGLPGTTVLGALAVAVLVPAALAACTPGTPAPDPDVVTSAPVQVPSPGQGATTEDGGAADDPDGDTEPASVRVPVGTATVELAVLPPTSGGATPPRVTADAEGASDVTLALAGAPAVVSVEGGSLVRHADGTLTVLDDGGTPVGGLGAPRVVGRHGAPGTPGADGANSASEAESGTASGTVDGTDAGPTAGTPAPGTPRVRVALVDAHRAEVTLVGTAGTATAGSAGTTSDADDAAGAPAGDADGAATTDDAAAWDVVVPLGTRAVRSTDWGEREGGRSLAVDPTAWARAAGQAGRELVWAQVVAAEPEADTSTMHDQLVCHAVGAPDKATWNLEPWRPDVGLLATMSARCNPA</sequence>
<dbReference type="RefSeq" id="WP_212715434.1">
    <property type="nucleotide sequence ID" value="NZ_BSTG01000001.1"/>
</dbReference>
<feature type="region of interest" description="Disordered" evidence="1">
    <location>
        <begin position="41"/>
        <end position="77"/>
    </location>
</feature>
<feature type="region of interest" description="Disordered" evidence="1">
    <location>
        <begin position="158"/>
        <end position="206"/>
    </location>
</feature>
<feature type="region of interest" description="Disordered" evidence="1">
    <location>
        <begin position="228"/>
        <end position="255"/>
    </location>
</feature>
<accession>A0AAV5P6H4</accession>
<dbReference type="InterPro" id="IPR019719">
    <property type="entry name" value="DUF2599"/>
</dbReference>
<evidence type="ECO:0000313" key="4">
    <source>
        <dbReference type="Proteomes" id="UP001165168"/>
    </source>
</evidence>
<feature type="compositionally biased region" description="Low complexity" evidence="1">
    <location>
        <begin position="171"/>
        <end position="206"/>
    </location>
</feature>
<dbReference type="PROSITE" id="PS51257">
    <property type="entry name" value="PROKAR_LIPOPROTEIN"/>
    <property type="match status" value="1"/>
</dbReference>
<evidence type="ECO:0008006" key="5">
    <source>
        <dbReference type="Google" id="ProtNLM"/>
    </source>
</evidence>
<gene>
    <name evidence="3" type="ORF">Ccel01_04810</name>
</gene>
<comment type="caution">
    <text evidence="3">The sequence shown here is derived from an EMBL/GenBank/DDBJ whole genome shotgun (WGS) entry which is preliminary data.</text>
</comment>
<feature type="compositionally biased region" description="Acidic residues" evidence="1">
    <location>
        <begin position="65"/>
        <end position="74"/>
    </location>
</feature>
<dbReference type="Proteomes" id="UP001165168">
    <property type="component" value="Unassembled WGS sequence"/>
</dbReference>
<organism evidence="3 4">
    <name type="scientific">Cellulosimicrobium cellulans</name>
    <name type="common">Arthrobacter luteus</name>
    <dbReference type="NCBI Taxonomy" id="1710"/>
    <lineage>
        <taxon>Bacteria</taxon>
        <taxon>Bacillati</taxon>
        <taxon>Actinomycetota</taxon>
        <taxon>Actinomycetes</taxon>
        <taxon>Micrococcales</taxon>
        <taxon>Promicromonosporaceae</taxon>
        <taxon>Cellulosimicrobium</taxon>
    </lineage>
</organism>
<reference evidence="3" key="1">
    <citation type="submission" date="2023-03" db="EMBL/GenBank/DDBJ databases">
        <title>Cellulosimicrobium cellulans NBRC 103059.</title>
        <authorList>
            <person name="Ichikawa N."/>
            <person name="Sato H."/>
            <person name="Tonouchi N."/>
        </authorList>
    </citation>
    <scope>NUCLEOTIDE SEQUENCE</scope>
    <source>
        <strain evidence="3">NBRC 103059</strain>
    </source>
</reference>